<keyword evidence="3" id="KW-1185">Reference proteome</keyword>
<feature type="region of interest" description="Disordered" evidence="1">
    <location>
        <begin position="50"/>
        <end position="70"/>
    </location>
</feature>
<evidence type="ECO:0000313" key="3">
    <source>
        <dbReference type="Proteomes" id="UP001172101"/>
    </source>
</evidence>
<comment type="caution">
    <text evidence="2">The sequence shown here is derived from an EMBL/GenBank/DDBJ whole genome shotgun (WGS) entry which is preliminary data.</text>
</comment>
<name>A0AA40ADY2_9PEZI</name>
<organism evidence="2 3">
    <name type="scientific">Lasiosphaeria miniovina</name>
    <dbReference type="NCBI Taxonomy" id="1954250"/>
    <lineage>
        <taxon>Eukaryota</taxon>
        <taxon>Fungi</taxon>
        <taxon>Dikarya</taxon>
        <taxon>Ascomycota</taxon>
        <taxon>Pezizomycotina</taxon>
        <taxon>Sordariomycetes</taxon>
        <taxon>Sordariomycetidae</taxon>
        <taxon>Sordariales</taxon>
        <taxon>Lasiosphaeriaceae</taxon>
        <taxon>Lasiosphaeria</taxon>
    </lineage>
</organism>
<evidence type="ECO:0000313" key="2">
    <source>
        <dbReference type="EMBL" id="KAK0714147.1"/>
    </source>
</evidence>
<dbReference type="GeneID" id="85330404"/>
<protein>
    <submittedName>
        <fullName evidence="2">Uncharacterized protein</fullName>
    </submittedName>
</protein>
<dbReference type="AlphaFoldDB" id="A0AA40ADY2"/>
<reference evidence="2" key="1">
    <citation type="submission" date="2023-06" db="EMBL/GenBank/DDBJ databases">
        <title>Genome-scale phylogeny and comparative genomics of the fungal order Sordariales.</title>
        <authorList>
            <consortium name="Lawrence Berkeley National Laboratory"/>
            <person name="Hensen N."/>
            <person name="Bonometti L."/>
            <person name="Westerberg I."/>
            <person name="Brannstrom I.O."/>
            <person name="Guillou S."/>
            <person name="Cros-Aarteil S."/>
            <person name="Calhoun S."/>
            <person name="Haridas S."/>
            <person name="Kuo A."/>
            <person name="Mondo S."/>
            <person name="Pangilinan J."/>
            <person name="Riley R."/>
            <person name="LaButti K."/>
            <person name="Andreopoulos B."/>
            <person name="Lipzen A."/>
            <person name="Chen C."/>
            <person name="Yanf M."/>
            <person name="Daum C."/>
            <person name="Ng V."/>
            <person name="Clum A."/>
            <person name="Steindorff A."/>
            <person name="Ohm R."/>
            <person name="Martin F."/>
            <person name="Silar P."/>
            <person name="Natvig D."/>
            <person name="Lalanne C."/>
            <person name="Gautier V."/>
            <person name="Ament-velasquez S.L."/>
            <person name="Kruys A."/>
            <person name="Hutchinson M.I."/>
            <person name="Powell A.J."/>
            <person name="Barry K."/>
            <person name="Miller A.N."/>
            <person name="Grigoriev I.V."/>
            <person name="Debuchy R."/>
            <person name="Gladieux P."/>
            <person name="Thoren M.H."/>
            <person name="Johannesson H."/>
        </authorList>
    </citation>
    <scope>NUCLEOTIDE SEQUENCE</scope>
    <source>
        <strain evidence="2">SMH2392-1A</strain>
    </source>
</reference>
<dbReference type="RefSeq" id="XP_060295469.1">
    <property type="nucleotide sequence ID" value="XM_060447134.1"/>
</dbReference>
<dbReference type="Proteomes" id="UP001172101">
    <property type="component" value="Unassembled WGS sequence"/>
</dbReference>
<evidence type="ECO:0000256" key="1">
    <source>
        <dbReference type="SAM" id="MobiDB-lite"/>
    </source>
</evidence>
<dbReference type="EMBL" id="JAUIRO010000005">
    <property type="protein sequence ID" value="KAK0714147.1"/>
    <property type="molecule type" value="Genomic_DNA"/>
</dbReference>
<accession>A0AA40ADY2</accession>
<sequence>MSGSARPTLGMVSKLLSSPQFLQHFNESRPVQWTQTRPFSVFEYYTKGGPKFDIQKPPNPQTGEGGSYTQRAIPPKAWVPLHTGYLIDMAKKFVAAHEKQLDKIDVIERLPKLARSLEPSNEGYASKVFYIIMAPPLEFALEHVEMPGKPGAWTMTLSPQDTHGKRTTNDFVKIDLVLKLYHEGNFVQDLAVLDLKASEGLGLAERSFNNAKSEYSTYKEAMGKYTPADESKFQGPAEKLVKQGVAYAEHTRSFDVSFYDMKQLLIFGMNDMKHNPAGARPTADGGLVCEAAVISSNIEYATLGFFLNAINKWKQSNPNGSPPGSRPRTPAPR</sequence>
<proteinExistence type="predicted"/>
<gene>
    <name evidence="2" type="ORF">B0T26DRAFT_804729</name>
</gene>